<comment type="similarity">
    <text evidence="3">Belongs to the bacterial ribosomal protein bS16 family.</text>
</comment>
<dbReference type="GO" id="GO:0015935">
    <property type="term" value="C:small ribosomal subunit"/>
    <property type="evidence" value="ECO:0007669"/>
    <property type="project" value="TreeGrafter"/>
</dbReference>
<dbReference type="EMBL" id="CP043314">
    <property type="protein sequence ID" value="QEK38895.1"/>
    <property type="molecule type" value="Genomic_DNA"/>
</dbReference>
<proteinExistence type="inferred from homology"/>
<dbReference type="GO" id="GO:0003735">
    <property type="term" value="F:structural constituent of ribosome"/>
    <property type="evidence" value="ECO:0007669"/>
    <property type="project" value="InterPro"/>
</dbReference>
<dbReference type="Proteomes" id="UP000324924">
    <property type="component" value="Chromosome"/>
</dbReference>
<keyword evidence="2 3" id="KW-0687">Ribonucleoprotein</keyword>
<accession>A0A5C0UFM6</accession>
<dbReference type="GO" id="GO:0006412">
    <property type="term" value="P:translation"/>
    <property type="evidence" value="ECO:0007669"/>
    <property type="project" value="UniProtKB-UniRule"/>
</dbReference>
<dbReference type="KEGG" id="nabu:FZC36_00370"/>
<dbReference type="RefSeq" id="WP_148972018.1">
    <property type="nucleotide sequence ID" value="NZ_CP043314.1"/>
</dbReference>
<evidence type="ECO:0000256" key="2">
    <source>
        <dbReference type="ARBA" id="ARBA00023274"/>
    </source>
</evidence>
<gene>
    <name evidence="3 4" type="primary">rpsP</name>
    <name evidence="4" type="ORF">FZC36_00370</name>
</gene>
<dbReference type="OrthoDB" id="9807878at2"/>
<keyword evidence="5" id="KW-1185">Reference proteome</keyword>
<evidence type="ECO:0000256" key="1">
    <source>
        <dbReference type="ARBA" id="ARBA00022980"/>
    </source>
</evidence>
<dbReference type="Pfam" id="PF00886">
    <property type="entry name" value="Ribosomal_S16"/>
    <property type="match status" value="1"/>
</dbReference>
<keyword evidence="1 3" id="KW-0689">Ribosomal protein</keyword>
<evidence type="ECO:0000313" key="5">
    <source>
        <dbReference type="Proteomes" id="UP000324924"/>
    </source>
</evidence>
<protein>
    <recommendedName>
        <fullName evidence="3">Small ribosomal subunit protein bS16</fullName>
    </recommendedName>
</protein>
<evidence type="ECO:0000313" key="4">
    <source>
        <dbReference type="EMBL" id="QEK38895.1"/>
    </source>
</evidence>
<evidence type="ECO:0000256" key="3">
    <source>
        <dbReference type="HAMAP-Rule" id="MF_00385"/>
    </source>
</evidence>
<sequence>MLKIRLAVGGKKGKRFYPIVLAESQSPRNGKFIEKLGYYDPFAKEKKLNCDEKKVKESLSKGAQPTDRVHRLLHEAGIMDTHPFHSRKDLDRVVFKNAKKKEKK</sequence>
<name>A0A5C0UFM6_9PROT</name>
<dbReference type="HAMAP" id="MF_00385">
    <property type="entry name" value="Ribosomal_bS16"/>
    <property type="match status" value="1"/>
</dbReference>
<dbReference type="PANTHER" id="PTHR12919">
    <property type="entry name" value="30S RIBOSOMAL PROTEIN S16"/>
    <property type="match status" value="1"/>
</dbReference>
<dbReference type="GO" id="GO:0005737">
    <property type="term" value="C:cytoplasm"/>
    <property type="evidence" value="ECO:0007669"/>
    <property type="project" value="UniProtKB-ARBA"/>
</dbReference>
<dbReference type="Gene3D" id="3.30.1320.10">
    <property type="match status" value="1"/>
</dbReference>
<reference evidence="4 5" key="1">
    <citation type="submission" date="2019-08" db="EMBL/GenBank/DDBJ databases">
        <title>Highly reduced genomes of protist endosymbionts show evolutionary convergence.</title>
        <authorList>
            <person name="George E."/>
            <person name="Husnik F."/>
            <person name="Tashyreva D."/>
            <person name="Prokopchuk G."/>
            <person name="Horak A."/>
            <person name="Kwong W.K."/>
            <person name="Lukes J."/>
            <person name="Keeling P.J."/>
        </authorList>
    </citation>
    <scope>NUCLEOTIDE SEQUENCE [LARGE SCALE GENOMIC DNA]</scope>
    <source>
        <strain evidence="4">1604HC</strain>
    </source>
</reference>
<dbReference type="InterPro" id="IPR000307">
    <property type="entry name" value="Ribosomal_bS16"/>
</dbReference>
<dbReference type="SUPFAM" id="SSF54565">
    <property type="entry name" value="Ribosomal protein S16"/>
    <property type="match status" value="1"/>
</dbReference>
<dbReference type="InterPro" id="IPR023803">
    <property type="entry name" value="Ribosomal_bS16_dom_sf"/>
</dbReference>
<organism evidence="4 5">
    <name type="scientific">Candidatus Nesciobacter abundans</name>
    <dbReference type="NCBI Taxonomy" id="2601668"/>
    <lineage>
        <taxon>Bacteria</taxon>
        <taxon>Pseudomonadati</taxon>
        <taxon>Pseudomonadota</taxon>
        <taxon>Alphaproteobacteria</taxon>
        <taxon>Holosporales</taxon>
        <taxon>Holosporaceae</taxon>
        <taxon>Candidatus Nesciobacter</taxon>
    </lineage>
</organism>
<dbReference type="NCBIfam" id="TIGR00002">
    <property type="entry name" value="S16"/>
    <property type="match status" value="1"/>
</dbReference>
<dbReference type="AlphaFoldDB" id="A0A5C0UFM6"/>
<dbReference type="PANTHER" id="PTHR12919:SF20">
    <property type="entry name" value="SMALL RIBOSOMAL SUBUNIT PROTEIN BS16M"/>
    <property type="match status" value="1"/>
</dbReference>